<dbReference type="GO" id="GO:0016887">
    <property type="term" value="F:ATP hydrolysis activity"/>
    <property type="evidence" value="ECO:0007669"/>
    <property type="project" value="InterPro"/>
</dbReference>
<dbReference type="InterPro" id="IPR003593">
    <property type="entry name" value="AAA+_ATPase"/>
</dbReference>
<evidence type="ECO:0000256" key="2">
    <source>
        <dbReference type="ARBA" id="ARBA00022741"/>
    </source>
</evidence>
<organism evidence="5 6">
    <name type="scientific">Paenibacillus naphthalenovorans</name>
    <dbReference type="NCBI Taxonomy" id="162209"/>
    <lineage>
        <taxon>Bacteria</taxon>
        <taxon>Bacillati</taxon>
        <taxon>Bacillota</taxon>
        <taxon>Bacilli</taxon>
        <taxon>Bacillales</taxon>
        <taxon>Paenibacillaceae</taxon>
        <taxon>Paenibacillus</taxon>
    </lineage>
</organism>
<dbReference type="SUPFAM" id="SSF52540">
    <property type="entry name" value="P-loop containing nucleoside triphosphate hydrolases"/>
    <property type="match status" value="1"/>
</dbReference>
<dbReference type="PANTHER" id="PTHR45772:SF7">
    <property type="entry name" value="AMINO ACID ABC TRANSPORTER ATP-BINDING PROTEIN"/>
    <property type="match status" value="1"/>
</dbReference>
<sequence length="244" mass="26836">MEVLRVEHVTKRFKGVIAVHDISFAAEAGEILGIIGPNGAGKTTLFDLLSGFLRPNEGRILYRGRDVADWKRPSDFTQNGIAKTFQKVKPFQDMTVKENVMVSAFSKVKTIEEAGKTAEEILEKALLSHRTHVLAGTLTIGERKKLELAKALATRPALLLLDEVMGGLSESEMNQVIDVIKSLRSKELTIVIIEHIMKAIMTLSDRIIVINFGQKIAEGTPDEVKRNPEVIKAYLGGGVAFAET</sequence>
<keyword evidence="6" id="KW-1185">Reference proteome</keyword>
<reference evidence="6" key="1">
    <citation type="submission" date="2015-12" db="EMBL/GenBank/DDBJ databases">
        <title>Complete genome sequences of two moderately thermophilic Paenibacillus species.</title>
        <authorList>
            <person name="Butler R.III."/>
            <person name="Wang J."/>
            <person name="Stark B.C."/>
            <person name="Pombert J.-F."/>
        </authorList>
    </citation>
    <scope>NUCLEOTIDE SEQUENCE [LARGE SCALE GENOMIC DNA]</scope>
    <source>
        <strain evidence="6">32O-Y</strain>
    </source>
</reference>
<dbReference type="SMART" id="SM00382">
    <property type="entry name" value="AAA"/>
    <property type="match status" value="1"/>
</dbReference>
<evidence type="ECO:0000313" key="5">
    <source>
        <dbReference type="EMBL" id="ALS21163.1"/>
    </source>
</evidence>
<dbReference type="GO" id="GO:0015808">
    <property type="term" value="P:L-alanine transport"/>
    <property type="evidence" value="ECO:0007669"/>
    <property type="project" value="TreeGrafter"/>
</dbReference>
<dbReference type="GO" id="GO:0015188">
    <property type="term" value="F:L-isoleucine transmembrane transporter activity"/>
    <property type="evidence" value="ECO:0007669"/>
    <property type="project" value="TreeGrafter"/>
</dbReference>
<dbReference type="EMBL" id="CP013652">
    <property type="protein sequence ID" value="ALS21163.1"/>
    <property type="molecule type" value="Genomic_DNA"/>
</dbReference>
<evidence type="ECO:0000313" key="6">
    <source>
        <dbReference type="Proteomes" id="UP000061660"/>
    </source>
</evidence>
<dbReference type="GO" id="GO:0015192">
    <property type="term" value="F:L-phenylalanine transmembrane transporter activity"/>
    <property type="evidence" value="ECO:0007669"/>
    <property type="project" value="TreeGrafter"/>
</dbReference>
<dbReference type="GO" id="GO:1903805">
    <property type="term" value="P:L-valine import across plasma membrane"/>
    <property type="evidence" value="ECO:0007669"/>
    <property type="project" value="TreeGrafter"/>
</dbReference>
<evidence type="ECO:0000259" key="4">
    <source>
        <dbReference type="PROSITE" id="PS50893"/>
    </source>
</evidence>
<keyword evidence="2" id="KW-0547">Nucleotide-binding</keyword>
<protein>
    <submittedName>
        <fullName evidence="5">Urea ABC transporter ATP-binding protein</fullName>
    </submittedName>
</protein>
<dbReference type="Proteomes" id="UP000061660">
    <property type="component" value="Chromosome"/>
</dbReference>
<dbReference type="InterPro" id="IPR032823">
    <property type="entry name" value="BCA_ABC_TP_C"/>
</dbReference>
<dbReference type="GO" id="GO:0005524">
    <property type="term" value="F:ATP binding"/>
    <property type="evidence" value="ECO:0007669"/>
    <property type="project" value="UniProtKB-KW"/>
</dbReference>
<dbReference type="PROSITE" id="PS50893">
    <property type="entry name" value="ABC_TRANSPORTER_2"/>
    <property type="match status" value="1"/>
</dbReference>
<dbReference type="RefSeq" id="WP_054818011.1">
    <property type="nucleotide sequence ID" value="NZ_CP013652.1"/>
</dbReference>
<evidence type="ECO:0000256" key="3">
    <source>
        <dbReference type="ARBA" id="ARBA00022840"/>
    </source>
</evidence>
<dbReference type="GO" id="GO:0005304">
    <property type="term" value="F:L-valine transmembrane transporter activity"/>
    <property type="evidence" value="ECO:0007669"/>
    <property type="project" value="TreeGrafter"/>
</dbReference>
<feature type="domain" description="ABC transporter" evidence="4">
    <location>
        <begin position="4"/>
        <end position="237"/>
    </location>
</feature>
<dbReference type="GO" id="GO:1903806">
    <property type="term" value="P:L-isoleucine import across plasma membrane"/>
    <property type="evidence" value="ECO:0007669"/>
    <property type="project" value="TreeGrafter"/>
</dbReference>
<dbReference type="KEGG" id="pnp:IJ22_07810"/>
<gene>
    <name evidence="5" type="ORF">IJ22_07810</name>
</gene>
<dbReference type="GO" id="GO:0005886">
    <property type="term" value="C:plasma membrane"/>
    <property type="evidence" value="ECO:0007669"/>
    <property type="project" value="TreeGrafter"/>
</dbReference>
<name>A0A0U2ILP0_9BACL</name>
<dbReference type="AlphaFoldDB" id="A0A0U2ILP0"/>
<keyword evidence="1" id="KW-0813">Transport</keyword>
<keyword evidence="3 5" id="KW-0067">ATP-binding</keyword>
<dbReference type="STRING" id="162209.IJ22_07810"/>
<dbReference type="GO" id="GO:0042941">
    <property type="term" value="P:D-alanine transmembrane transport"/>
    <property type="evidence" value="ECO:0007669"/>
    <property type="project" value="TreeGrafter"/>
</dbReference>
<proteinExistence type="predicted"/>
<dbReference type="Pfam" id="PF12399">
    <property type="entry name" value="BCA_ABC_TP_C"/>
    <property type="match status" value="1"/>
</dbReference>
<reference evidence="5 6" key="2">
    <citation type="journal article" date="2016" name="Genome Announc.">
        <title>Complete Genome Sequences of Two Interactive Moderate Thermophiles, Paenibacillus napthalenovorans 32O-Y and Paenibacillus sp. 32O-W.</title>
        <authorList>
            <person name="Butler R.R.III."/>
            <person name="Wang J."/>
            <person name="Stark B.C."/>
            <person name="Pombert J.F."/>
        </authorList>
    </citation>
    <scope>NUCLEOTIDE SEQUENCE [LARGE SCALE GENOMIC DNA]</scope>
    <source>
        <strain evidence="5 6">32O-Y</strain>
    </source>
</reference>
<dbReference type="InterPro" id="IPR051120">
    <property type="entry name" value="ABC_AA/LPS_Transport"/>
</dbReference>
<dbReference type="Gene3D" id="3.40.50.300">
    <property type="entry name" value="P-loop containing nucleotide triphosphate hydrolases"/>
    <property type="match status" value="1"/>
</dbReference>
<accession>A0A0U2ILP0</accession>
<dbReference type="OrthoDB" id="9805514at2"/>
<evidence type="ECO:0000256" key="1">
    <source>
        <dbReference type="ARBA" id="ARBA00022448"/>
    </source>
</evidence>
<dbReference type="InterPro" id="IPR003439">
    <property type="entry name" value="ABC_transporter-like_ATP-bd"/>
</dbReference>
<dbReference type="PANTHER" id="PTHR45772">
    <property type="entry name" value="CONSERVED COMPONENT OF ABC TRANSPORTER FOR NATURAL AMINO ACIDS-RELATED"/>
    <property type="match status" value="1"/>
</dbReference>
<dbReference type="InterPro" id="IPR027417">
    <property type="entry name" value="P-loop_NTPase"/>
</dbReference>
<dbReference type="PATRIC" id="fig|162209.4.peg.834"/>
<dbReference type="Pfam" id="PF00005">
    <property type="entry name" value="ABC_tran"/>
    <property type="match status" value="1"/>
</dbReference>
<dbReference type="CDD" id="cd03219">
    <property type="entry name" value="ABC_Mj1267_LivG_branched"/>
    <property type="match status" value="1"/>
</dbReference>